<dbReference type="AlphaFoldDB" id="A0A3A5MEF9"/>
<name>A0A3A5MEF9_9MICO</name>
<dbReference type="Proteomes" id="UP000272015">
    <property type="component" value="Unassembled WGS sequence"/>
</dbReference>
<comment type="caution">
    <text evidence="2">The sequence shown here is derived from an EMBL/GenBank/DDBJ whole genome shotgun (WGS) entry which is preliminary data.</text>
</comment>
<sequence>MDRDVEDSGFGVIEIVVSMFLLALLAIGFLPLLVQSLRVSVSNSTLATATQLVTQQMEELRALGTTCATLDTYASSEFSTVTAAGNHVLTITVDIDCPGASVAYPTTVPVNVSVSEDMDALPIATAMTLMLVEQ</sequence>
<accession>A0A3A5MEF9</accession>
<dbReference type="EMBL" id="QZVS01000082">
    <property type="protein sequence ID" value="RJT88520.1"/>
    <property type="molecule type" value="Genomic_DNA"/>
</dbReference>
<gene>
    <name evidence="2" type="ORF">D6T64_10345</name>
</gene>
<evidence type="ECO:0000256" key="1">
    <source>
        <dbReference type="SAM" id="Phobius"/>
    </source>
</evidence>
<dbReference type="OrthoDB" id="5123990at2"/>
<evidence type="ECO:0000313" key="2">
    <source>
        <dbReference type="EMBL" id="RJT88520.1"/>
    </source>
</evidence>
<reference evidence="2 3" key="1">
    <citation type="submission" date="2018-09" db="EMBL/GenBank/DDBJ databases">
        <title>Novel species of Cryobacterium.</title>
        <authorList>
            <person name="Liu Q."/>
            <person name="Xin Y.-H."/>
        </authorList>
    </citation>
    <scope>NUCLEOTIDE SEQUENCE [LARGE SCALE GENOMIC DNA]</scope>
    <source>
        <strain evidence="2 3">Hh39</strain>
    </source>
</reference>
<protein>
    <recommendedName>
        <fullName evidence="4">Type II secretion system protein</fullName>
    </recommendedName>
</protein>
<organism evidence="2 3">
    <name type="scientific">Cryobacterium melibiosiphilum</name>
    <dbReference type="NCBI Taxonomy" id="995039"/>
    <lineage>
        <taxon>Bacteria</taxon>
        <taxon>Bacillati</taxon>
        <taxon>Actinomycetota</taxon>
        <taxon>Actinomycetes</taxon>
        <taxon>Micrococcales</taxon>
        <taxon>Microbacteriaceae</taxon>
        <taxon>Cryobacterium</taxon>
    </lineage>
</organism>
<keyword evidence="3" id="KW-1185">Reference proteome</keyword>
<evidence type="ECO:0000313" key="3">
    <source>
        <dbReference type="Proteomes" id="UP000272015"/>
    </source>
</evidence>
<evidence type="ECO:0008006" key="4">
    <source>
        <dbReference type="Google" id="ProtNLM"/>
    </source>
</evidence>
<keyword evidence="1" id="KW-0472">Membrane</keyword>
<feature type="transmembrane region" description="Helical" evidence="1">
    <location>
        <begin position="12"/>
        <end position="34"/>
    </location>
</feature>
<keyword evidence="1" id="KW-1133">Transmembrane helix</keyword>
<proteinExistence type="predicted"/>
<dbReference type="RefSeq" id="WP_119974591.1">
    <property type="nucleotide sequence ID" value="NZ_JBHSQA010000001.1"/>
</dbReference>
<keyword evidence="1" id="KW-0812">Transmembrane</keyword>